<feature type="region of interest" description="Disordered" evidence="1">
    <location>
        <begin position="1"/>
        <end position="156"/>
    </location>
</feature>
<evidence type="ECO:0000256" key="1">
    <source>
        <dbReference type="SAM" id="MobiDB-lite"/>
    </source>
</evidence>
<dbReference type="AlphaFoldDB" id="M1VGU4"/>
<dbReference type="OMA" id="RNCATAC"/>
<reference evidence="2 3" key="2">
    <citation type="journal article" date="2007" name="BMC Biol.">
        <title>A 100%-complete sequence reveals unusually simple genomic features in the hot-spring red alga Cyanidioschyzon merolae.</title>
        <authorList>
            <person name="Nozaki H."/>
            <person name="Takano H."/>
            <person name="Misumi O."/>
            <person name="Terasawa K."/>
            <person name="Matsuzaki M."/>
            <person name="Maruyama S."/>
            <person name="Nishida K."/>
            <person name="Yagisawa F."/>
            <person name="Yoshida Y."/>
            <person name="Fujiwara T."/>
            <person name="Takio S."/>
            <person name="Tamura K."/>
            <person name="Chung S.J."/>
            <person name="Nakamura S."/>
            <person name="Kuroiwa H."/>
            <person name="Tanaka K."/>
            <person name="Sato N."/>
            <person name="Kuroiwa T."/>
        </authorList>
    </citation>
    <scope>NUCLEOTIDE SEQUENCE [LARGE SCALE GENOMIC DNA]</scope>
    <source>
        <strain evidence="2 3">10D</strain>
    </source>
</reference>
<organism evidence="2 3">
    <name type="scientific">Cyanidioschyzon merolae (strain NIES-3377 / 10D)</name>
    <name type="common">Unicellular red alga</name>
    <dbReference type="NCBI Taxonomy" id="280699"/>
    <lineage>
        <taxon>Eukaryota</taxon>
        <taxon>Rhodophyta</taxon>
        <taxon>Bangiophyceae</taxon>
        <taxon>Cyanidiales</taxon>
        <taxon>Cyanidiaceae</taxon>
        <taxon>Cyanidioschyzon</taxon>
    </lineage>
</organism>
<dbReference type="HOGENOM" id="CLU_1246938_0_0_1"/>
<dbReference type="GeneID" id="16996653"/>
<feature type="compositionally biased region" description="Low complexity" evidence="1">
    <location>
        <begin position="139"/>
        <end position="154"/>
    </location>
</feature>
<feature type="compositionally biased region" description="Polar residues" evidence="1">
    <location>
        <begin position="50"/>
        <end position="63"/>
    </location>
</feature>
<accession>M1VGU4</accession>
<dbReference type="RefSeq" id="XP_005538463.1">
    <property type="nucleotide sequence ID" value="XM_005538406.1"/>
</dbReference>
<dbReference type="Gramene" id="CMR182CT">
    <property type="protein sequence ID" value="CMR182CT"/>
    <property type="gene ID" value="CMR182C"/>
</dbReference>
<name>M1VGU4_CYAM1</name>
<evidence type="ECO:0000313" key="2">
    <source>
        <dbReference type="EMBL" id="BAM82427.1"/>
    </source>
</evidence>
<dbReference type="Proteomes" id="UP000007014">
    <property type="component" value="Chromosome 18"/>
</dbReference>
<proteinExistence type="predicted"/>
<dbReference type="KEGG" id="cme:CYME_CMR182C"/>
<dbReference type="OrthoDB" id="10531207at2759"/>
<evidence type="ECO:0000313" key="3">
    <source>
        <dbReference type="Proteomes" id="UP000007014"/>
    </source>
</evidence>
<gene>
    <name evidence="2" type="ORF">CYME_CMR182C</name>
</gene>
<keyword evidence="3" id="KW-1185">Reference proteome</keyword>
<feature type="compositionally biased region" description="Low complexity" evidence="1">
    <location>
        <begin position="96"/>
        <end position="117"/>
    </location>
</feature>
<reference evidence="2 3" key="1">
    <citation type="journal article" date="2004" name="Nature">
        <title>Genome sequence of the ultrasmall unicellular red alga Cyanidioschyzon merolae 10D.</title>
        <authorList>
            <person name="Matsuzaki M."/>
            <person name="Misumi O."/>
            <person name="Shin-i T."/>
            <person name="Maruyama S."/>
            <person name="Takahara M."/>
            <person name="Miyagishima S."/>
            <person name="Mori T."/>
            <person name="Nishida K."/>
            <person name="Yagisawa F."/>
            <person name="Nishida K."/>
            <person name="Yoshida Y."/>
            <person name="Nishimura Y."/>
            <person name="Nakao S."/>
            <person name="Kobayashi T."/>
            <person name="Momoyama Y."/>
            <person name="Higashiyama T."/>
            <person name="Minoda A."/>
            <person name="Sano M."/>
            <person name="Nomoto H."/>
            <person name="Oishi K."/>
            <person name="Hayashi H."/>
            <person name="Ohta F."/>
            <person name="Nishizaka S."/>
            <person name="Haga S."/>
            <person name="Miura S."/>
            <person name="Morishita T."/>
            <person name="Kabeya Y."/>
            <person name="Terasawa K."/>
            <person name="Suzuki Y."/>
            <person name="Ishii Y."/>
            <person name="Asakawa S."/>
            <person name="Takano H."/>
            <person name="Ohta N."/>
            <person name="Kuroiwa H."/>
            <person name="Tanaka K."/>
            <person name="Shimizu N."/>
            <person name="Sugano S."/>
            <person name="Sato N."/>
            <person name="Nozaki H."/>
            <person name="Ogasawara N."/>
            <person name="Kohara Y."/>
            <person name="Kuroiwa T."/>
        </authorList>
    </citation>
    <scope>NUCLEOTIDE SEQUENCE [LARGE SCALE GENOMIC DNA]</scope>
    <source>
        <strain evidence="2 3">10D</strain>
    </source>
</reference>
<feature type="compositionally biased region" description="Basic and acidic residues" evidence="1">
    <location>
        <begin position="35"/>
        <end position="49"/>
    </location>
</feature>
<protein>
    <submittedName>
        <fullName evidence="2">Uncharacterized protein</fullName>
    </submittedName>
</protein>
<dbReference type="EMBL" id="AP006500">
    <property type="protein sequence ID" value="BAM82427.1"/>
    <property type="molecule type" value="Genomic_DNA"/>
</dbReference>
<sequence>MSAASKKKYFEDIAGGSTKPTDVLESGPTAPSAGSDRKLATVAAKETDRQFSAASSPMETTKPAQPAASAVSAREATTNGLSNAKTVGAAADTDRPTQTAAAAAPTTTAKQAAQPTRPSAPTAVENAAAQTKPEKEAKPAAASTKPESSSSSSKRLLTIGEKAYELWQSGNSQDSEKNWNDAIYQLACQRAHEIWLETGCEDSEANFHKAREEVIANGGLYV</sequence>
<feature type="compositionally biased region" description="Polar residues" evidence="1">
    <location>
        <begin position="75"/>
        <end position="85"/>
    </location>
</feature>